<dbReference type="PANTHER" id="PTHR33254">
    <property type="entry name" value="4-HYDROXY-4-METHYL-2-OXOGLUTARATE ALDOLASE 3-RELATED"/>
    <property type="match status" value="1"/>
</dbReference>
<dbReference type="AlphaFoldDB" id="A0A212LZI5"/>
<comment type="similarity">
    <text evidence="3">Belongs to the class II aldolase/RraA-like family.</text>
</comment>
<dbReference type="GO" id="GO:0046872">
    <property type="term" value="F:metal ion binding"/>
    <property type="evidence" value="ECO:0007669"/>
    <property type="project" value="UniProtKB-KW"/>
</dbReference>
<feature type="binding site" evidence="13">
    <location>
        <begin position="83"/>
        <end position="86"/>
    </location>
    <ligand>
        <name>substrate</name>
    </ligand>
</feature>
<evidence type="ECO:0000256" key="6">
    <source>
        <dbReference type="ARBA" id="ARBA00012947"/>
    </source>
</evidence>
<protein>
    <recommendedName>
        <fullName evidence="7">Putative 4-hydroxy-4-methyl-2-oxoglutarate aldolase</fullName>
        <ecNumber evidence="6">4.1.1.112</ecNumber>
        <ecNumber evidence="5">4.1.3.17</ecNumber>
    </recommendedName>
    <alternativeName>
        <fullName evidence="11">Oxaloacetate decarboxylase</fullName>
    </alternativeName>
    <alternativeName>
        <fullName evidence="9">Regulator of ribonuclease activity homolog</fullName>
    </alternativeName>
    <alternativeName>
        <fullName evidence="10">RraA-like protein</fullName>
    </alternativeName>
</protein>
<comment type="cofactor">
    <cofactor evidence="13">
        <name>Mg(2+)</name>
        <dbReference type="ChEBI" id="CHEBI:18420"/>
    </cofactor>
</comment>
<dbReference type="EC" id="4.1.3.17" evidence="5"/>
<keyword evidence="13" id="KW-0479">Metal-binding</keyword>
<evidence type="ECO:0000256" key="7">
    <source>
        <dbReference type="ARBA" id="ARBA00016549"/>
    </source>
</evidence>
<evidence type="ECO:0000256" key="12">
    <source>
        <dbReference type="ARBA" id="ARBA00047973"/>
    </source>
</evidence>
<dbReference type="CDD" id="cd16841">
    <property type="entry name" value="RraA_family"/>
    <property type="match status" value="1"/>
</dbReference>
<evidence type="ECO:0000256" key="13">
    <source>
        <dbReference type="PIRSR" id="PIRSR605493-1"/>
    </source>
</evidence>
<keyword evidence="13" id="KW-0460">Magnesium</keyword>
<evidence type="ECO:0000256" key="1">
    <source>
        <dbReference type="ARBA" id="ARBA00001342"/>
    </source>
</evidence>
<evidence type="ECO:0000313" key="14">
    <source>
        <dbReference type="EMBL" id="SCM82877.1"/>
    </source>
</evidence>
<proteinExistence type="inferred from homology"/>
<comment type="function">
    <text evidence="8">Catalyzes the aldol cleavage of 4-hydroxy-4-methyl-2-oxoglutarate (HMG) into 2 molecules of pyruvate. Also contains a secondary oxaloacetate (OAA) decarboxylase activity due to the common pyruvate enolate transition state formed following C-C bond cleavage in the retro-aldol and decarboxylation reactions.</text>
</comment>
<dbReference type="PANTHER" id="PTHR33254:SF4">
    <property type="entry name" value="4-HYDROXY-4-METHYL-2-OXOGLUTARATE ALDOLASE 3-RELATED"/>
    <property type="match status" value="1"/>
</dbReference>
<evidence type="ECO:0000256" key="5">
    <source>
        <dbReference type="ARBA" id="ARBA00012213"/>
    </source>
</evidence>
<comment type="catalytic activity">
    <reaction evidence="12">
        <text>oxaloacetate + H(+) = pyruvate + CO2</text>
        <dbReference type="Rhea" id="RHEA:15641"/>
        <dbReference type="ChEBI" id="CHEBI:15361"/>
        <dbReference type="ChEBI" id="CHEBI:15378"/>
        <dbReference type="ChEBI" id="CHEBI:16452"/>
        <dbReference type="ChEBI" id="CHEBI:16526"/>
        <dbReference type="EC" id="4.1.1.112"/>
    </reaction>
</comment>
<comment type="cofactor">
    <cofactor evidence="2">
        <name>a divalent metal cation</name>
        <dbReference type="ChEBI" id="CHEBI:60240"/>
    </cofactor>
</comment>
<dbReference type="RefSeq" id="WP_288185441.1">
    <property type="nucleotide sequence ID" value="NZ_LT608335.1"/>
</dbReference>
<evidence type="ECO:0000256" key="9">
    <source>
        <dbReference type="ARBA" id="ARBA00029596"/>
    </source>
</evidence>
<feature type="binding site" evidence="13">
    <location>
        <position position="106"/>
    </location>
    <ligand>
        <name>Mg(2+)</name>
        <dbReference type="ChEBI" id="CHEBI:18420"/>
    </ligand>
</feature>
<dbReference type="Gene3D" id="3.50.30.40">
    <property type="entry name" value="Ribonuclease E inhibitor RraA/RraA-like"/>
    <property type="match status" value="1"/>
</dbReference>
<accession>A0A212LZI5</accession>
<dbReference type="GO" id="GO:0047443">
    <property type="term" value="F:4-hydroxy-4-methyl-2-oxoglutarate aldolase activity"/>
    <property type="evidence" value="ECO:0007669"/>
    <property type="project" value="UniProtKB-EC"/>
</dbReference>
<feature type="binding site" evidence="13">
    <location>
        <position position="105"/>
    </location>
    <ligand>
        <name>substrate</name>
    </ligand>
</feature>
<evidence type="ECO:0000256" key="11">
    <source>
        <dbReference type="ARBA" id="ARBA00032305"/>
    </source>
</evidence>
<evidence type="ECO:0000256" key="8">
    <source>
        <dbReference type="ARBA" id="ARBA00025046"/>
    </source>
</evidence>
<dbReference type="Pfam" id="PF03737">
    <property type="entry name" value="RraA-like"/>
    <property type="match status" value="1"/>
</dbReference>
<dbReference type="InterPro" id="IPR005493">
    <property type="entry name" value="RraA/RraA-like"/>
</dbReference>
<evidence type="ECO:0000256" key="3">
    <source>
        <dbReference type="ARBA" id="ARBA00008621"/>
    </source>
</evidence>
<comment type="subunit">
    <text evidence="4">Homotrimer.</text>
</comment>
<dbReference type="EMBL" id="FMJE01000005">
    <property type="protein sequence ID" value="SCM82877.1"/>
    <property type="molecule type" value="Genomic_DNA"/>
</dbReference>
<organism evidence="14">
    <name type="scientific">uncultured Sporomusa sp</name>
    <dbReference type="NCBI Taxonomy" id="307249"/>
    <lineage>
        <taxon>Bacteria</taxon>
        <taxon>Bacillati</taxon>
        <taxon>Bacillota</taxon>
        <taxon>Negativicutes</taxon>
        <taxon>Selenomonadales</taxon>
        <taxon>Sporomusaceae</taxon>
        <taxon>Sporomusa</taxon>
        <taxon>environmental samples</taxon>
    </lineage>
</organism>
<dbReference type="EC" id="4.1.1.112" evidence="6"/>
<evidence type="ECO:0000256" key="2">
    <source>
        <dbReference type="ARBA" id="ARBA00001968"/>
    </source>
</evidence>
<evidence type="ECO:0000256" key="4">
    <source>
        <dbReference type="ARBA" id="ARBA00011233"/>
    </source>
</evidence>
<sequence length="209" mass="22123">MRQVIEEFGRLPTTCISDAMQGLHNFDPAVKPLKEEYRICGRAITVKMPAGDNMMVLAAMKEARPGDILVIDSGNYVYRAVAGDFVIGLAQTLGLGGVVAYGTIRDVQSIKALNFPVFCTGTTVACSQKTGAGAINVPIACGHATVHPGDIIIGDADGVVAVPQEEAAAVLAAARKKLESDEERARRVLVDARSAMEYINHLVAAEKGK</sequence>
<gene>
    <name evidence="14" type="ORF">KL86SPO_50649</name>
</gene>
<dbReference type="SUPFAM" id="SSF89562">
    <property type="entry name" value="RraA-like"/>
    <property type="match status" value="1"/>
</dbReference>
<comment type="catalytic activity">
    <reaction evidence="1">
        <text>4-hydroxy-4-methyl-2-oxoglutarate = 2 pyruvate</text>
        <dbReference type="Rhea" id="RHEA:22748"/>
        <dbReference type="ChEBI" id="CHEBI:15361"/>
        <dbReference type="ChEBI" id="CHEBI:58276"/>
        <dbReference type="EC" id="4.1.3.17"/>
    </reaction>
</comment>
<reference evidence="14" key="1">
    <citation type="submission" date="2016-08" db="EMBL/GenBank/DDBJ databases">
        <authorList>
            <person name="Seilhamer J.J."/>
        </authorList>
    </citation>
    <scope>NUCLEOTIDE SEQUENCE</scope>
    <source>
        <strain evidence="14">86</strain>
    </source>
</reference>
<evidence type="ECO:0000256" key="10">
    <source>
        <dbReference type="ARBA" id="ARBA00030169"/>
    </source>
</evidence>
<name>A0A212LZI5_9FIRM</name>
<dbReference type="GO" id="GO:0008948">
    <property type="term" value="F:oxaloacetate decarboxylase activity"/>
    <property type="evidence" value="ECO:0007669"/>
    <property type="project" value="UniProtKB-EC"/>
</dbReference>
<dbReference type="InterPro" id="IPR036704">
    <property type="entry name" value="RraA/RraA-like_sf"/>
</dbReference>